<accession>A0AAV6TFN5</accession>
<evidence type="ECO:0000313" key="3">
    <source>
        <dbReference type="Proteomes" id="UP000827092"/>
    </source>
</evidence>
<comment type="caution">
    <text evidence="2">The sequence shown here is derived from an EMBL/GenBank/DDBJ whole genome shotgun (WGS) entry which is preliminary data.</text>
</comment>
<feature type="compositionally biased region" description="Basic and acidic residues" evidence="1">
    <location>
        <begin position="50"/>
        <end position="63"/>
    </location>
</feature>
<evidence type="ECO:0000256" key="1">
    <source>
        <dbReference type="SAM" id="MobiDB-lite"/>
    </source>
</evidence>
<reference evidence="2 3" key="1">
    <citation type="journal article" date="2022" name="Nat. Ecol. Evol.">
        <title>A masculinizing supergene underlies an exaggerated male reproductive morph in a spider.</title>
        <authorList>
            <person name="Hendrickx F."/>
            <person name="De Corte Z."/>
            <person name="Sonet G."/>
            <person name="Van Belleghem S.M."/>
            <person name="Kostlbacher S."/>
            <person name="Vangestel C."/>
        </authorList>
    </citation>
    <scope>NUCLEOTIDE SEQUENCE [LARGE SCALE GENOMIC DNA]</scope>
    <source>
        <strain evidence="2">W744_W776</strain>
    </source>
</reference>
<dbReference type="Proteomes" id="UP000827092">
    <property type="component" value="Unassembled WGS sequence"/>
</dbReference>
<evidence type="ECO:0000313" key="2">
    <source>
        <dbReference type="EMBL" id="KAG8170619.1"/>
    </source>
</evidence>
<sequence>MGLEKARRQNKSTGPAEVGRFGDPLSLGGGRTETRRVPRGSGGVEPHTLGPKDGELSPDRTRPENLVGVRSGLT</sequence>
<keyword evidence="3" id="KW-1185">Reference proteome</keyword>
<proteinExistence type="predicted"/>
<organism evidence="2 3">
    <name type="scientific">Oedothorax gibbosus</name>
    <dbReference type="NCBI Taxonomy" id="931172"/>
    <lineage>
        <taxon>Eukaryota</taxon>
        <taxon>Metazoa</taxon>
        <taxon>Ecdysozoa</taxon>
        <taxon>Arthropoda</taxon>
        <taxon>Chelicerata</taxon>
        <taxon>Arachnida</taxon>
        <taxon>Araneae</taxon>
        <taxon>Araneomorphae</taxon>
        <taxon>Entelegynae</taxon>
        <taxon>Araneoidea</taxon>
        <taxon>Linyphiidae</taxon>
        <taxon>Erigoninae</taxon>
        <taxon>Oedothorax</taxon>
    </lineage>
</organism>
<dbReference type="AlphaFoldDB" id="A0AAV6TFN5"/>
<dbReference type="EMBL" id="JAFNEN010005130">
    <property type="protein sequence ID" value="KAG8170619.1"/>
    <property type="molecule type" value="Genomic_DNA"/>
</dbReference>
<gene>
    <name evidence="2" type="ORF">JTE90_005434</name>
</gene>
<feature type="region of interest" description="Disordered" evidence="1">
    <location>
        <begin position="1"/>
        <end position="74"/>
    </location>
</feature>
<protein>
    <submittedName>
        <fullName evidence="2">Uncharacterized protein</fullName>
    </submittedName>
</protein>
<name>A0AAV6TFN5_9ARAC</name>